<reference evidence="1" key="1">
    <citation type="submission" date="2020-10" db="EMBL/GenBank/DDBJ databases">
        <title>Sequencing the genomes of 1000 actinobacteria strains.</title>
        <authorList>
            <person name="Klenk H.-P."/>
        </authorList>
    </citation>
    <scope>NUCLEOTIDE SEQUENCE</scope>
    <source>
        <strain evidence="1">DSM 45354</strain>
    </source>
</reference>
<organism evidence="1 2">
    <name type="scientific">Actinopolymorpha pittospori</name>
    <dbReference type="NCBI Taxonomy" id="648752"/>
    <lineage>
        <taxon>Bacteria</taxon>
        <taxon>Bacillati</taxon>
        <taxon>Actinomycetota</taxon>
        <taxon>Actinomycetes</taxon>
        <taxon>Propionibacteriales</taxon>
        <taxon>Actinopolymorphaceae</taxon>
        <taxon>Actinopolymorpha</taxon>
    </lineage>
</organism>
<keyword evidence="2" id="KW-1185">Reference proteome</keyword>
<gene>
    <name evidence="1" type="ORF">HEB94_009485</name>
</gene>
<protein>
    <submittedName>
        <fullName evidence="1">Uncharacterized protein</fullName>
    </submittedName>
</protein>
<name>A0A927N6N0_9ACTN</name>
<accession>A0A927N6N0</accession>
<proteinExistence type="predicted"/>
<sequence length="37" mass="3802">MSDEGDELVSAPRSARDKLCGELALAMDAPRGALNAA</sequence>
<dbReference type="Proteomes" id="UP000638648">
    <property type="component" value="Unassembled WGS sequence"/>
</dbReference>
<evidence type="ECO:0000313" key="1">
    <source>
        <dbReference type="EMBL" id="MBE1612637.1"/>
    </source>
</evidence>
<comment type="caution">
    <text evidence="1">The sequence shown here is derived from an EMBL/GenBank/DDBJ whole genome shotgun (WGS) entry which is preliminary data.</text>
</comment>
<dbReference type="AlphaFoldDB" id="A0A927N6N0"/>
<dbReference type="EMBL" id="JADBEM010000001">
    <property type="protein sequence ID" value="MBE1612637.1"/>
    <property type="molecule type" value="Genomic_DNA"/>
</dbReference>
<evidence type="ECO:0000313" key="2">
    <source>
        <dbReference type="Proteomes" id="UP000638648"/>
    </source>
</evidence>